<comment type="caution">
    <text evidence="2">The sequence shown here is derived from an EMBL/GenBank/DDBJ whole genome shotgun (WGS) entry which is preliminary data.</text>
</comment>
<keyword evidence="3" id="KW-1185">Reference proteome</keyword>
<protein>
    <recommendedName>
        <fullName evidence="4">USP domain-containing protein</fullName>
    </recommendedName>
</protein>
<accession>A0A9K3D2Y1</accession>
<dbReference type="SUPFAM" id="SSF54001">
    <property type="entry name" value="Cysteine proteinases"/>
    <property type="match status" value="1"/>
</dbReference>
<feature type="compositionally biased region" description="Acidic residues" evidence="1">
    <location>
        <begin position="625"/>
        <end position="648"/>
    </location>
</feature>
<feature type="compositionally biased region" description="Basic and acidic residues" evidence="1">
    <location>
        <begin position="493"/>
        <end position="521"/>
    </location>
</feature>
<feature type="region of interest" description="Disordered" evidence="1">
    <location>
        <begin position="754"/>
        <end position="773"/>
    </location>
</feature>
<feature type="compositionally biased region" description="Polar residues" evidence="1">
    <location>
        <begin position="84"/>
        <end position="95"/>
    </location>
</feature>
<feature type="compositionally biased region" description="Basic and acidic residues" evidence="1">
    <location>
        <begin position="195"/>
        <end position="212"/>
    </location>
</feature>
<reference evidence="2 3" key="1">
    <citation type="journal article" date="2018" name="PLoS ONE">
        <title>The draft genome of Kipferlia bialata reveals reductive genome evolution in fornicate parasites.</title>
        <authorList>
            <person name="Tanifuji G."/>
            <person name="Takabayashi S."/>
            <person name="Kume K."/>
            <person name="Takagi M."/>
            <person name="Nakayama T."/>
            <person name="Kamikawa R."/>
            <person name="Inagaki Y."/>
            <person name="Hashimoto T."/>
        </authorList>
    </citation>
    <scope>NUCLEOTIDE SEQUENCE [LARGE SCALE GENOMIC DNA]</scope>
    <source>
        <strain evidence="2">NY0173</strain>
    </source>
</reference>
<evidence type="ECO:0000256" key="1">
    <source>
        <dbReference type="SAM" id="MobiDB-lite"/>
    </source>
</evidence>
<evidence type="ECO:0008006" key="4">
    <source>
        <dbReference type="Google" id="ProtNLM"/>
    </source>
</evidence>
<dbReference type="AlphaFoldDB" id="A0A9K3D2Y1"/>
<organism evidence="2 3">
    <name type="scientific">Kipferlia bialata</name>
    <dbReference type="NCBI Taxonomy" id="797122"/>
    <lineage>
        <taxon>Eukaryota</taxon>
        <taxon>Metamonada</taxon>
        <taxon>Carpediemonas-like organisms</taxon>
        <taxon>Kipferlia</taxon>
    </lineage>
</organism>
<feature type="compositionally biased region" description="Basic and acidic residues" evidence="1">
    <location>
        <begin position="144"/>
        <end position="182"/>
    </location>
</feature>
<feature type="region of interest" description="Disordered" evidence="1">
    <location>
        <begin position="82"/>
        <end position="709"/>
    </location>
</feature>
<proteinExistence type="predicted"/>
<evidence type="ECO:0000313" key="3">
    <source>
        <dbReference type="Proteomes" id="UP000265618"/>
    </source>
</evidence>
<feature type="compositionally biased region" description="Basic residues" evidence="1">
    <location>
        <begin position="679"/>
        <end position="691"/>
    </location>
</feature>
<evidence type="ECO:0000313" key="2">
    <source>
        <dbReference type="EMBL" id="GIQ87142.1"/>
    </source>
</evidence>
<dbReference type="Proteomes" id="UP000265618">
    <property type="component" value="Unassembled WGS sequence"/>
</dbReference>
<feature type="compositionally biased region" description="Basic and acidic residues" evidence="1">
    <location>
        <begin position="449"/>
        <end position="483"/>
    </location>
</feature>
<feature type="compositionally biased region" description="Acidic residues" evidence="1">
    <location>
        <begin position="762"/>
        <end position="773"/>
    </location>
</feature>
<feature type="compositionally biased region" description="Basic and acidic residues" evidence="1">
    <location>
        <begin position="224"/>
        <end position="430"/>
    </location>
</feature>
<feature type="compositionally biased region" description="Low complexity" evidence="1">
    <location>
        <begin position="438"/>
        <end position="448"/>
    </location>
</feature>
<dbReference type="InterPro" id="IPR038765">
    <property type="entry name" value="Papain-like_cys_pep_sf"/>
</dbReference>
<sequence length="808" mass="94102">MVSVLTRAPPILNICLSRQTNTGRKTHASVAFGHDLEIEVPTLKDSQSAAPYPPLDPDCTWPSPSAILKGWEGIATAAGREQVEQNQAEKNQGAMQQERERESDHELYMEDRGRESSESEGYVDVEMGGREASESSESEFQVPLEEREREENQREPKAEAHEQSGREREETGDTVVEEKEREGGEEEESQSDPEVEVHIETHIEEKAQREIETSIMGEETGEPNTRKEGDQKEKEKERKEREREADKRREESEKEHAEEIQRKKEDTERERKERQIERERERKKEDKERQRQRQERQIEMEREREEREREKEQERKTKLQEEREREKKSPGDVQRKKEDKERERKERQREKERLRKERQKERERKRDLERRERERKQIERLKEAKAEREREREKKAPGKKDRERERKEREERDAKAERERERKERLKQEAESQSPTQVSVSAPVAVHPPEVERERAVERETVDTKGPKATIVEREPVSTHPKEPVSTSSKKGGKGDLDKVEREKRERDTLREQEERVQRLIRERKRGRAAPREGVYESVVRVTHPEVEREGESEERTQRVTPDVAMGTTGPAPTSRQARQEAESKREGERQAGEDIAVKERETLVQQPHPVEGALSPITGGDKGETEDEGERETEEDEESSSDGEYFETYEIVMTPRKGLKGGSRPSDSDSDAVEAPPAKRRASTKRRGKSGRAPQTKGKTNWRFSGKKAVSELSTSTETAYYRFASAVCHLSDTAEEGHYVCIVRKSLLFGEPEPEREGEAEAEESDLEEDEEETYVVFNDECFSIVTDDLSPYFDSVASVMYQRVE</sequence>
<feature type="compositionally biased region" description="Basic and acidic residues" evidence="1">
    <location>
        <begin position="97"/>
        <end position="117"/>
    </location>
</feature>
<feature type="compositionally biased region" description="Basic and acidic residues" evidence="1">
    <location>
        <begin position="543"/>
        <end position="558"/>
    </location>
</feature>
<dbReference type="EMBL" id="BDIP01003008">
    <property type="protein sequence ID" value="GIQ87142.1"/>
    <property type="molecule type" value="Genomic_DNA"/>
</dbReference>
<feature type="compositionally biased region" description="Acidic residues" evidence="1">
    <location>
        <begin position="183"/>
        <end position="194"/>
    </location>
</feature>
<name>A0A9K3D2Y1_9EUKA</name>
<feature type="compositionally biased region" description="Basic and acidic residues" evidence="1">
    <location>
        <begin position="578"/>
        <end position="603"/>
    </location>
</feature>
<gene>
    <name evidence="2" type="ORF">KIPB_009123</name>
</gene>
<dbReference type="Gene3D" id="3.90.70.10">
    <property type="entry name" value="Cysteine proteinases"/>
    <property type="match status" value="1"/>
</dbReference>